<proteinExistence type="predicted"/>
<accession>A0A6J6XMW4</accession>
<evidence type="ECO:0000256" key="1">
    <source>
        <dbReference type="SAM" id="MobiDB-lite"/>
    </source>
</evidence>
<dbReference type="EMBL" id="CAFAAJ010000036">
    <property type="protein sequence ID" value="CAB4797859.1"/>
    <property type="molecule type" value="Genomic_DNA"/>
</dbReference>
<feature type="compositionally biased region" description="Basic and acidic residues" evidence="1">
    <location>
        <begin position="19"/>
        <end position="32"/>
    </location>
</feature>
<evidence type="ECO:0000313" key="2">
    <source>
        <dbReference type="EMBL" id="CAB4797859.1"/>
    </source>
</evidence>
<dbReference type="AlphaFoldDB" id="A0A6J6XMW4"/>
<protein>
    <submittedName>
        <fullName evidence="2">Unannotated protein</fullName>
    </submittedName>
</protein>
<feature type="region of interest" description="Disordered" evidence="1">
    <location>
        <begin position="19"/>
        <end position="79"/>
    </location>
</feature>
<sequence length="79" mass="8311">MAQGHVGEEIVNAHVVSDRNDEGQRVNHRSDNRGSICEFGGNPMTGLPETDDIGTAEPAQHEGPCSESDAVGSEAPIVQ</sequence>
<organism evidence="2">
    <name type="scientific">freshwater metagenome</name>
    <dbReference type="NCBI Taxonomy" id="449393"/>
    <lineage>
        <taxon>unclassified sequences</taxon>
        <taxon>metagenomes</taxon>
        <taxon>ecological metagenomes</taxon>
    </lineage>
</organism>
<reference evidence="2" key="1">
    <citation type="submission" date="2020-05" db="EMBL/GenBank/DDBJ databases">
        <authorList>
            <person name="Chiriac C."/>
            <person name="Salcher M."/>
            <person name="Ghai R."/>
            <person name="Kavagutti S V."/>
        </authorList>
    </citation>
    <scope>NUCLEOTIDE SEQUENCE</scope>
</reference>
<name>A0A6J6XMW4_9ZZZZ</name>
<gene>
    <name evidence="2" type="ORF">UFOPK3001_00758</name>
</gene>